<dbReference type="EMBL" id="CP037939">
    <property type="protein sequence ID" value="QBR47364.1"/>
    <property type="molecule type" value="Genomic_DNA"/>
</dbReference>
<dbReference type="Proteomes" id="UP000295756">
    <property type="component" value="Chromosome"/>
</dbReference>
<proteinExistence type="predicted"/>
<sequence length="170" mass="19011">MQTLSISPEKLLTVLIGKPIDIAIDYTGLLLLAAEKNTKNNLPSEMAGAIVYYDNQTITFVSLVHPISIPTKLGLFTTIDTKIHREPYNWFGPQSLVIEKKLADFSKNYNGPITETGDIPRGLIPNNIAEPAILSDRYWLDYTKFVNDPSGLFASQIKPLFKKTKIKSRS</sequence>
<name>A0ABX5SJ34_9LACO</name>
<gene>
    <name evidence="1" type="ORF">EW139_04240</name>
</gene>
<evidence type="ECO:0000313" key="2">
    <source>
        <dbReference type="Proteomes" id="UP000295756"/>
    </source>
</evidence>
<protein>
    <submittedName>
        <fullName evidence="1">Uncharacterized protein</fullName>
    </submittedName>
</protein>
<accession>A0ABX5SJ34</accession>
<evidence type="ECO:0000313" key="1">
    <source>
        <dbReference type="EMBL" id="QBR47364.1"/>
    </source>
</evidence>
<keyword evidence="2" id="KW-1185">Reference proteome</keyword>
<dbReference type="RefSeq" id="WP_013102446.1">
    <property type="nucleotide sequence ID" value="NZ_CP037939.1"/>
</dbReference>
<organism evidence="1 2">
    <name type="scientific">Leuconostoc kimchii</name>
    <dbReference type="NCBI Taxonomy" id="136609"/>
    <lineage>
        <taxon>Bacteria</taxon>
        <taxon>Bacillati</taxon>
        <taxon>Bacillota</taxon>
        <taxon>Bacilli</taxon>
        <taxon>Lactobacillales</taxon>
        <taxon>Lactobacillaceae</taxon>
        <taxon>Leuconostoc</taxon>
    </lineage>
</organism>
<reference evidence="1 2" key="1">
    <citation type="submission" date="2019-03" db="EMBL/GenBank/DDBJ databases">
        <title>Complete Genome Sequence of Leuconostoc kimchii strain NKJ218 Isolated from Homemade Kimchi.</title>
        <authorList>
            <person name="Jung J.Y."/>
            <person name="Jin H.M."/>
            <person name="Jung J.-W."/>
            <person name="Lee S.-Y."/>
            <person name="Ryu B.-G."/>
            <person name="Han S.-S."/>
            <person name="Kang H.K."/>
            <person name="Choi H.W."/>
            <person name="Chung E.J."/>
            <person name="Choi K.-M."/>
        </authorList>
    </citation>
    <scope>NUCLEOTIDE SEQUENCE [LARGE SCALE GENOMIC DNA]</scope>
    <source>
        <strain evidence="1 2">NKJ218</strain>
    </source>
</reference>